<dbReference type="AlphaFoldDB" id="A0A7X8YDE1"/>
<evidence type="ECO:0000256" key="2">
    <source>
        <dbReference type="SAM" id="Phobius"/>
    </source>
</evidence>
<gene>
    <name evidence="3" type="ORF">HGQ17_04525</name>
</gene>
<comment type="caution">
    <text evidence="3">The sequence shown here is derived from an EMBL/GenBank/DDBJ whole genome shotgun (WGS) entry which is preliminary data.</text>
</comment>
<protein>
    <submittedName>
        <fullName evidence="3">Uncharacterized protein</fullName>
    </submittedName>
</protein>
<proteinExistence type="predicted"/>
<dbReference type="RefSeq" id="WP_168886789.1">
    <property type="nucleotide sequence ID" value="NZ_JABAHY010000003.1"/>
</dbReference>
<feature type="transmembrane region" description="Helical" evidence="2">
    <location>
        <begin position="92"/>
        <end position="114"/>
    </location>
</feature>
<keyword evidence="2" id="KW-0472">Membrane</keyword>
<name>A0A7X8YDE1_9MICC</name>
<keyword evidence="4" id="KW-1185">Reference proteome</keyword>
<evidence type="ECO:0000313" key="4">
    <source>
        <dbReference type="Proteomes" id="UP000523139"/>
    </source>
</evidence>
<dbReference type="EMBL" id="JABAHY010000003">
    <property type="protein sequence ID" value="NLS09281.1"/>
    <property type="molecule type" value="Genomic_DNA"/>
</dbReference>
<feature type="region of interest" description="Disordered" evidence="1">
    <location>
        <begin position="1"/>
        <end position="84"/>
    </location>
</feature>
<accession>A0A7X8YDE1</accession>
<organism evidence="3 4">
    <name type="scientific">Nesterenkonia sedimenti</name>
    <dbReference type="NCBI Taxonomy" id="1463632"/>
    <lineage>
        <taxon>Bacteria</taxon>
        <taxon>Bacillati</taxon>
        <taxon>Actinomycetota</taxon>
        <taxon>Actinomycetes</taxon>
        <taxon>Micrococcales</taxon>
        <taxon>Micrococcaceae</taxon>
        <taxon>Nesterenkonia</taxon>
    </lineage>
</organism>
<dbReference type="Proteomes" id="UP000523139">
    <property type="component" value="Unassembled WGS sequence"/>
</dbReference>
<feature type="compositionally biased region" description="Basic and acidic residues" evidence="1">
    <location>
        <begin position="1"/>
        <end position="14"/>
    </location>
</feature>
<evidence type="ECO:0000313" key="3">
    <source>
        <dbReference type="EMBL" id="NLS09281.1"/>
    </source>
</evidence>
<keyword evidence="2" id="KW-0812">Transmembrane</keyword>
<evidence type="ECO:0000256" key="1">
    <source>
        <dbReference type="SAM" id="MobiDB-lite"/>
    </source>
</evidence>
<feature type="compositionally biased region" description="Low complexity" evidence="1">
    <location>
        <begin position="64"/>
        <end position="74"/>
    </location>
</feature>
<keyword evidence="2" id="KW-1133">Transmembrane helix</keyword>
<sequence length="297" mass="32852">MSDEKTPEGERAEPEEAQAENAEPELTISEHTEPLTAERTVPLHDALQATTPMPAHYSPHHYTAHPTATTPEEPQSVEDAEEPPRWGGQRRLLLIAAVVIILLGSVLVFVRAVAPDQPTAAEVFGELEAEGREWTEVRQEVREAGVGDGDYSVLEPEGLELDPSVDLLVEEVEIAGDDEVTVTLEPHLGQLIESQDLVGTKWPAAQDQLAELGLEYEQDYEVVTDGGTVYIGHNWSVADIDADASTPQVLLTNDVRNSVQETADDFGSWSADRWDDLRNWDPRESWEDAQDWLGDLF</sequence>
<reference evidence="3 4" key="1">
    <citation type="submission" date="2020-04" db="EMBL/GenBank/DDBJ databases">
        <title>Nesterenkonia sp. nov., isolated from marine sediment.</title>
        <authorList>
            <person name="Zhang G."/>
        </authorList>
    </citation>
    <scope>NUCLEOTIDE SEQUENCE [LARGE SCALE GENOMIC DNA]</scope>
    <source>
        <strain evidence="3 4">MY13</strain>
    </source>
</reference>